<evidence type="ECO:0000313" key="3">
    <source>
        <dbReference type="Proteomes" id="UP001334248"/>
    </source>
</evidence>
<dbReference type="EMBL" id="JAVHJV010000012">
    <property type="protein sequence ID" value="KAK5938742.1"/>
    <property type="molecule type" value="Genomic_DNA"/>
</dbReference>
<accession>A0ABR0RDP2</accession>
<keyword evidence="3" id="KW-1185">Reference proteome</keyword>
<proteinExistence type="predicted"/>
<dbReference type="Proteomes" id="UP001334248">
    <property type="component" value="Unassembled WGS sequence"/>
</dbReference>
<feature type="region of interest" description="Disordered" evidence="1">
    <location>
        <begin position="314"/>
        <end position="409"/>
    </location>
</feature>
<gene>
    <name evidence="2" type="ORF">PMZ80_008934</name>
</gene>
<dbReference type="RefSeq" id="XP_064726832.1">
    <property type="nucleotide sequence ID" value="XM_064877330.1"/>
</dbReference>
<name>A0ABR0RDP2_9EURO</name>
<evidence type="ECO:0000313" key="2">
    <source>
        <dbReference type="EMBL" id="KAK5938742.1"/>
    </source>
</evidence>
<evidence type="ECO:0000256" key="1">
    <source>
        <dbReference type="SAM" id="MobiDB-lite"/>
    </source>
</evidence>
<reference evidence="2 3" key="1">
    <citation type="journal article" date="2023" name="Res Sq">
        <title>Genomic and morphological characterization of Knufia obscura isolated from the Mars 2020 spacecraft assembly facility.</title>
        <authorList>
            <person name="Chander A.M."/>
            <person name="Teixeira M.M."/>
            <person name="Singh N.K."/>
            <person name="Williams M.P."/>
            <person name="Parker C.W."/>
            <person name="Leo P."/>
            <person name="Stajich J.E."/>
            <person name="Torok T."/>
            <person name="Tighe S."/>
            <person name="Mason C.E."/>
            <person name="Venkateswaran K."/>
        </authorList>
    </citation>
    <scope>NUCLEOTIDE SEQUENCE [LARGE SCALE GENOMIC DNA]</scope>
    <source>
        <strain evidence="2 3">CCFEE 5817</strain>
    </source>
</reference>
<dbReference type="GeneID" id="90002383"/>
<feature type="compositionally biased region" description="Low complexity" evidence="1">
    <location>
        <begin position="385"/>
        <end position="400"/>
    </location>
</feature>
<sequence length="439" mass="48089">MSPAIEALQDIANDISAGFEVLLERLDAQRRTEIDLRQQLAKAAERYQSDDSENPSDGALSDWQDEIVKQLSYLPWKEYNLNPDLVPEIVKAKDAIEKLRGNMAGVTARKCPVAHNIKPAEDGTVSVSTPRKCPVAHKSTPPPTYQEMEKDFTTQGKPSSLECPFAKMTKTGGISDIAESIDPIAAEFHADTLSAQSLDAARGCGKCPIRFLDKHSPEEVAQYFENHKHELPRSHEICVKRYQQNENSIRQLDAKYGNIVSMIQGLGNKHKQYLPEGEQAALSGSDQKSTAAVEKWAENVDGSSSMVDEVALDGEAEREPRASHFDKPLRDVRVGESPTRPWGIHVPADRSKAPSAASLPRRSVVPTAKLDAETSQTKPVVDGVTTGAASTRASASQATSKRSRSRRPNQIIFNGPVFLGYSPEQAAQFLNQIGTRHGT</sequence>
<organism evidence="2 3">
    <name type="scientific">Knufia obscura</name>
    <dbReference type="NCBI Taxonomy" id="1635080"/>
    <lineage>
        <taxon>Eukaryota</taxon>
        <taxon>Fungi</taxon>
        <taxon>Dikarya</taxon>
        <taxon>Ascomycota</taxon>
        <taxon>Pezizomycotina</taxon>
        <taxon>Eurotiomycetes</taxon>
        <taxon>Chaetothyriomycetidae</taxon>
        <taxon>Chaetothyriales</taxon>
        <taxon>Trichomeriaceae</taxon>
        <taxon>Knufia</taxon>
    </lineage>
</organism>
<feature type="compositionally biased region" description="Basic and acidic residues" evidence="1">
    <location>
        <begin position="315"/>
        <end position="334"/>
    </location>
</feature>
<comment type="caution">
    <text evidence="2">The sequence shown here is derived from an EMBL/GenBank/DDBJ whole genome shotgun (WGS) entry which is preliminary data.</text>
</comment>
<feature type="region of interest" description="Disordered" evidence="1">
    <location>
        <begin position="122"/>
        <end position="150"/>
    </location>
</feature>
<protein>
    <submittedName>
        <fullName evidence="2">Uncharacterized protein</fullName>
    </submittedName>
</protein>